<name>A0A6A6BSB9_9PEZI</name>
<evidence type="ECO:0000256" key="3">
    <source>
        <dbReference type="RuleBase" id="RU361235"/>
    </source>
</evidence>
<dbReference type="GeneID" id="54299078"/>
<evidence type="ECO:0000259" key="4">
    <source>
        <dbReference type="Pfam" id="PF00135"/>
    </source>
</evidence>
<evidence type="ECO:0000256" key="1">
    <source>
        <dbReference type="ARBA" id="ARBA00005964"/>
    </source>
</evidence>
<dbReference type="GO" id="GO:0016787">
    <property type="term" value="F:hydrolase activity"/>
    <property type="evidence" value="ECO:0007669"/>
    <property type="project" value="UniProtKB-KW"/>
</dbReference>
<dbReference type="InterPro" id="IPR019826">
    <property type="entry name" value="Carboxylesterase_B_AS"/>
</dbReference>
<feature type="signal peptide" evidence="3">
    <location>
        <begin position="1"/>
        <end position="22"/>
    </location>
</feature>
<dbReference type="EC" id="3.1.1.-" evidence="3"/>
<protein>
    <recommendedName>
        <fullName evidence="3">Carboxylic ester hydrolase</fullName>
        <ecNumber evidence="3">3.1.1.-</ecNumber>
    </recommendedName>
</protein>
<dbReference type="Pfam" id="PF00135">
    <property type="entry name" value="COesterase"/>
    <property type="match status" value="1"/>
</dbReference>
<sequence length="541" mass="57937">MLILRPVAHAAAALVLLCSVSASPHNPSHNSSTLLPVVDLGYELYRANAFNETRGYYNFSNIRYAAPPIGDLRFMAPLSPVTDRSVINDGSVDRICHQGKALSKRDVRETEDCLFLDVIVQKTIFDKAGRGKGAPVLVWIYGGGYTAGSKAAERTPSGLIQRSITKKSDGVIYVAMNYRLGAFGWLSGPTFQENGTSNAGLHDQRFALQWVQDNIHLFGGDKNRVTVMGESAGGGSIVHQLTAYGGVSSPPFKQAIAQSPDWLAFPSKVGQETVFQGFLQAANVSSIDEARKLSSEELMNANAQVIAAASTAFRPTIDGDFVAEDPKALLLQGKYDKSVKVMVGHNTNEGLEFTPQVTTDAQADAFISAALYTAPKATVEYVTTTLYPHVSNGTNSTSALYTTPYQRLALILGEATILCNAYALRTAFKNKTYGYIFGVSPGLHGQDVPHTYYDPGSAPSSGDGGVAATLPFNVTVAEALQDYITTFAITGQPDSALDGLPKFTKYGSDASVVGLSQGGISLQKDTAANERCKWWGENLNL</sequence>
<dbReference type="PROSITE" id="PS00122">
    <property type="entry name" value="CARBOXYLESTERASE_B_1"/>
    <property type="match status" value="1"/>
</dbReference>
<dbReference type="Proteomes" id="UP000799438">
    <property type="component" value="Unassembled WGS sequence"/>
</dbReference>
<keyword evidence="6" id="KW-1185">Reference proteome</keyword>
<feature type="domain" description="Carboxylesterase type B" evidence="4">
    <location>
        <begin position="51"/>
        <end position="513"/>
    </location>
</feature>
<keyword evidence="2 3" id="KW-0378">Hydrolase</keyword>
<dbReference type="InterPro" id="IPR019819">
    <property type="entry name" value="Carboxylesterase_B_CS"/>
</dbReference>
<dbReference type="OrthoDB" id="408631at2759"/>
<dbReference type="InterPro" id="IPR050309">
    <property type="entry name" value="Type-B_Carboxylest/Lipase"/>
</dbReference>
<dbReference type="InterPro" id="IPR029058">
    <property type="entry name" value="AB_hydrolase_fold"/>
</dbReference>
<dbReference type="Gene3D" id="3.40.50.1820">
    <property type="entry name" value="alpha/beta hydrolase"/>
    <property type="match status" value="1"/>
</dbReference>
<dbReference type="RefSeq" id="XP_033402700.1">
    <property type="nucleotide sequence ID" value="XM_033541582.1"/>
</dbReference>
<dbReference type="SUPFAM" id="SSF53474">
    <property type="entry name" value="alpha/beta-Hydrolases"/>
    <property type="match status" value="1"/>
</dbReference>
<evidence type="ECO:0000313" key="5">
    <source>
        <dbReference type="EMBL" id="KAF2146992.1"/>
    </source>
</evidence>
<accession>A0A6A6BSB9</accession>
<evidence type="ECO:0000256" key="2">
    <source>
        <dbReference type="ARBA" id="ARBA00022801"/>
    </source>
</evidence>
<proteinExistence type="inferred from homology"/>
<evidence type="ECO:0000313" key="6">
    <source>
        <dbReference type="Proteomes" id="UP000799438"/>
    </source>
</evidence>
<reference evidence="5" key="1">
    <citation type="journal article" date="2020" name="Stud. Mycol.">
        <title>101 Dothideomycetes genomes: a test case for predicting lifestyles and emergence of pathogens.</title>
        <authorList>
            <person name="Haridas S."/>
            <person name="Albert R."/>
            <person name="Binder M."/>
            <person name="Bloem J."/>
            <person name="Labutti K."/>
            <person name="Salamov A."/>
            <person name="Andreopoulos B."/>
            <person name="Baker S."/>
            <person name="Barry K."/>
            <person name="Bills G."/>
            <person name="Bluhm B."/>
            <person name="Cannon C."/>
            <person name="Castanera R."/>
            <person name="Culley D."/>
            <person name="Daum C."/>
            <person name="Ezra D."/>
            <person name="Gonzalez J."/>
            <person name="Henrissat B."/>
            <person name="Kuo A."/>
            <person name="Liang C."/>
            <person name="Lipzen A."/>
            <person name="Lutzoni F."/>
            <person name="Magnuson J."/>
            <person name="Mondo S."/>
            <person name="Nolan M."/>
            <person name="Ohm R."/>
            <person name="Pangilinan J."/>
            <person name="Park H.-J."/>
            <person name="Ramirez L."/>
            <person name="Alfaro M."/>
            <person name="Sun H."/>
            <person name="Tritt A."/>
            <person name="Yoshinaga Y."/>
            <person name="Zwiers L.-H."/>
            <person name="Turgeon B."/>
            <person name="Goodwin S."/>
            <person name="Spatafora J."/>
            <person name="Crous P."/>
            <person name="Grigoriev I."/>
        </authorList>
    </citation>
    <scope>NUCLEOTIDE SEQUENCE</scope>
    <source>
        <strain evidence="5">CBS 121167</strain>
    </source>
</reference>
<dbReference type="AlphaFoldDB" id="A0A6A6BSB9"/>
<dbReference type="PANTHER" id="PTHR11559">
    <property type="entry name" value="CARBOXYLESTERASE"/>
    <property type="match status" value="1"/>
</dbReference>
<organism evidence="5 6">
    <name type="scientific">Aplosporella prunicola CBS 121167</name>
    <dbReference type="NCBI Taxonomy" id="1176127"/>
    <lineage>
        <taxon>Eukaryota</taxon>
        <taxon>Fungi</taxon>
        <taxon>Dikarya</taxon>
        <taxon>Ascomycota</taxon>
        <taxon>Pezizomycotina</taxon>
        <taxon>Dothideomycetes</taxon>
        <taxon>Dothideomycetes incertae sedis</taxon>
        <taxon>Botryosphaeriales</taxon>
        <taxon>Aplosporellaceae</taxon>
        <taxon>Aplosporella</taxon>
    </lineage>
</organism>
<dbReference type="PROSITE" id="PS00941">
    <property type="entry name" value="CARBOXYLESTERASE_B_2"/>
    <property type="match status" value="1"/>
</dbReference>
<keyword evidence="3" id="KW-0732">Signal</keyword>
<comment type="similarity">
    <text evidence="1 3">Belongs to the type-B carboxylesterase/lipase family.</text>
</comment>
<feature type="chain" id="PRO_5025714012" description="Carboxylic ester hydrolase" evidence="3">
    <location>
        <begin position="23"/>
        <end position="541"/>
    </location>
</feature>
<dbReference type="EMBL" id="ML995474">
    <property type="protein sequence ID" value="KAF2146992.1"/>
    <property type="molecule type" value="Genomic_DNA"/>
</dbReference>
<gene>
    <name evidence="5" type="ORF">K452DRAFT_293488</name>
</gene>
<dbReference type="InterPro" id="IPR002018">
    <property type="entry name" value="CarbesteraseB"/>
</dbReference>